<gene>
    <name evidence="2" type="ORF">H4R34_003838</name>
</gene>
<comment type="caution">
    <text evidence="2">The sequence shown here is derived from an EMBL/GenBank/DDBJ whole genome shotgun (WGS) entry which is preliminary data.</text>
</comment>
<sequence length="294" mass="33545">MRSWDLLLLVVALARLGHGYPSPLNTQQPDLVPSQQLVTLPNGSNLDSLIADLASLGTGAEMASQRVQAFFAYIYQFTFTPTDVENLRQLLQECNTASLAMLRNNVIKPYLARYVNPAAAPHQPVATPQDYPLAYLVHTRQNEAVRCIVQALCERLLLDEKDDRDIYIWSHLLSDLMFTAALHGSLELVLYLWRLKTTIFRTLDENDFDNLMYLAARCGHADLVLGLLETVKSETEMDMSELPLFVNEIIAHTQSQPRQPWVPKQDMDMSQVHGYFNKIDFDRFQSLPFYGTFY</sequence>
<accession>A0A9W8B6R4</accession>
<proteinExistence type="predicted"/>
<feature type="chain" id="PRO_5040949503" description="Ankyrin repeat-containing domain protein" evidence="1">
    <location>
        <begin position="20"/>
        <end position="294"/>
    </location>
</feature>
<evidence type="ECO:0000313" key="3">
    <source>
        <dbReference type="Proteomes" id="UP001151582"/>
    </source>
</evidence>
<dbReference type="AlphaFoldDB" id="A0A9W8B6R4"/>
<keyword evidence="3" id="KW-1185">Reference proteome</keyword>
<dbReference type="OrthoDB" id="10442986at2759"/>
<evidence type="ECO:0008006" key="4">
    <source>
        <dbReference type="Google" id="ProtNLM"/>
    </source>
</evidence>
<feature type="signal peptide" evidence="1">
    <location>
        <begin position="1"/>
        <end position="19"/>
    </location>
</feature>
<organism evidence="2 3">
    <name type="scientific">Dimargaris verticillata</name>
    <dbReference type="NCBI Taxonomy" id="2761393"/>
    <lineage>
        <taxon>Eukaryota</taxon>
        <taxon>Fungi</taxon>
        <taxon>Fungi incertae sedis</taxon>
        <taxon>Zoopagomycota</taxon>
        <taxon>Kickxellomycotina</taxon>
        <taxon>Dimargaritomycetes</taxon>
        <taxon>Dimargaritales</taxon>
        <taxon>Dimargaritaceae</taxon>
        <taxon>Dimargaris</taxon>
    </lineage>
</organism>
<dbReference type="EMBL" id="JANBQB010000399">
    <property type="protein sequence ID" value="KAJ1976807.1"/>
    <property type="molecule type" value="Genomic_DNA"/>
</dbReference>
<name>A0A9W8B6R4_9FUNG</name>
<evidence type="ECO:0000313" key="2">
    <source>
        <dbReference type="EMBL" id="KAJ1976807.1"/>
    </source>
</evidence>
<dbReference type="SUPFAM" id="SSF140860">
    <property type="entry name" value="Pseudo ankyrin repeat-like"/>
    <property type="match status" value="1"/>
</dbReference>
<reference evidence="2" key="1">
    <citation type="submission" date="2022-07" db="EMBL/GenBank/DDBJ databases">
        <title>Phylogenomic reconstructions and comparative analyses of Kickxellomycotina fungi.</title>
        <authorList>
            <person name="Reynolds N.K."/>
            <person name="Stajich J.E."/>
            <person name="Barry K."/>
            <person name="Grigoriev I.V."/>
            <person name="Crous P."/>
            <person name="Smith M.E."/>
        </authorList>
    </citation>
    <scope>NUCLEOTIDE SEQUENCE</scope>
    <source>
        <strain evidence="2">RSA 567</strain>
    </source>
</reference>
<evidence type="ECO:0000256" key="1">
    <source>
        <dbReference type="SAM" id="SignalP"/>
    </source>
</evidence>
<protein>
    <recommendedName>
        <fullName evidence="4">Ankyrin repeat-containing domain protein</fullName>
    </recommendedName>
</protein>
<dbReference type="Proteomes" id="UP001151582">
    <property type="component" value="Unassembled WGS sequence"/>
</dbReference>
<keyword evidence="1" id="KW-0732">Signal</keyword>